<dbReference type="AlphaFoldDB" id="G0P4H8"/>
<keyword evidence="2" id="KW-1185">Reference proteome</keyword>
<dbReference type="Proteomes" id="UP000008068">
    <property type="component" value="Unassembled WGS sequence"/>
</dbReference>
<proteinExistence type="predicted"/>
<evidence type="ECO:0000313" key="2">
    <source>
        <dbReference type="Proteomes" id="UP000008068"/>
    </source>
</evidence>
<gene>
    <name evidence="1" type="ORF">CAEBREN_26103</name>
</gene>
<evidence type="ECO:0008006" key="3">
    <source>
        <dbReference type="Google" id="ProtNLM"/>
    </source>
</evidence>
<protein>
    <recommendedName>
        <fullName evidence="3">F-box domain-containing protein</fullName>
    </recommendedName>
</protein>
<accession>G0P4H8</accession>
<dbReference type="PANTHER" id="PTHR21503:SF8">
    <property type="entry name" value="F-BOX ASSOCIATED DOMAIN-CONTAINING PROTEIN-RELATED"/>
    <property type="match status" value="1"/>
</dbReference>
<dbReference type="EMBL" id="GL380063">
    <property type="protein sequence ID" value="EGT44723.1"/>
    <property type="molecule type" value="Genomic_DNA"/>
</dbReference>
<dbReference type="PANTHER" id="PTHR21503">
    <property type="entry name" value="F-BOX-CONTAINING HYPOTHETICAL PROTEIN C.ELEGANS"/>
    <property type="match status" value="1"/>
</dbReference>
<organism evidence="2">
    <name type="scientific">Caenorhabditis brenneri</name>
    <name type="common">Nematode worm</name>
    <dbReference type="NCBI Taxonomy" id="135651"/>
    <lineage>
        <taxon>Eukaryota</taxon>
        <taxon>Metazoa</taxon>
        <taxon>Ecdysozoa</taxon>
        <taxon>Nematoda</taxon>
        <taxon>Chromadorea</taxon>
        <taxon>Rhabditida</taxon>
        <taxon>Rhabditina</taxon>
        <taxon>Rhabditomorpha</taxon>
        <taxon>Rhabditoidea</taxon>
        <taxon>Rhabditidae</taxon>
        <taxon>Peloderinae</taxon>
        <taxon>Caenorhabditis</taxon>
    </lineage>
</organism>
<sequence length="300" mass="34846">MSLSRPARFPLLKLPFLCIKVVVKSWDLLDLIFFALYSKKTRRIVKCLKIPLNRIEIRLSGQICIKLDSSFNEWYFSKGNMPESSFRDEKISIQNTFLRKTGRSLKSYIDGNESIASKLATEFLNEVFKCSVERVDIDADNFPESGDIGVRSTRNLYIKHHNSQPLSDAQHQKLKLLLENLEVTDTCVLWVKNTENGFYVDPKLFKCRKLMFFNGTAAWVTLEILLQFDVPRFTFFEYQNLLEILISPKDWKSFVMTDYKQLYMLEKKALCFTYGIINESGEVGPHGPIHSAKFCILFLT</sequence>
<dbReference type="InParanoid" id="G0P4H8"/>
<dbReference type="HOGENOM" id="CLU_052088_1_0_1"/>
<reference evidence="2" key="1">
    <citation type="submission" date="2011-07" db="EMBL/GenBank/DDBJ databases">
        <authorList>
            <consortium name="Caenorhabditis brenneri Sequencing and Analysis Consortium"/>
            <person name="Wilson R.K."/>
        </authorList>
    </citation>
    <scope>NUCLEOTIDE SEQUENCE [LARGE SCALE GENOMIC DNA]</scope>
    <source>
        <strain evidence="2">PB2801</strain>
    </source>
</reference>
<name>G0P4H8_CAEBE</name>
<evidence type="ECO:0000313" key="1">
    <source>
        <dbReference type="EMBL" id="EGT44723.1"/>
    </source>
</evidence>